<evidence type="ECO:0000313" key="3">
    <source>
        <dbReference type="Proteomes" id="UP001523392"/>
    </source>
</evidence>
<name>A0ABT1DFN6_9PROT</name>
<reference evidence="2 3" key="1">
    <citation type="submission" date="2021-12" db="EMBL/GenBank/DDBJ databases">
        <title>Siccirubricoccus leaddurans sp. nov., a high concentration Zn2+ tolerance bacterium.</title>
        <authorList>
            <person name="Cao Y."/>
        </authorList>
    </citation>
    <scope>NUCLEOTIDE SEQUENCE [LARGE SCALE GENOMIC DNA]</scope>
    <source>
        <strain evidence="2 3">KC 17139</strain>
    </source>
</reference>
<keyword evidence="1" id="KW-0732">Signal</keyword>
<dbReference type="EMBL" id="JAFIRR010000277">
    <property type="protein sequence ID" value="MCO6420010.1"/>
    <property type="molecule type" value="Genomic_DNA"/>
</dbReference>
<dbReference type="PROSITE" id="PS51257">
    <property type="entry name" value="PROKAR_LIPOPROTEIN"/>
    <property type="match status" value="1"/>
</dbReference>
<protein>
    <recommendedName>
        <fullName evidence="4">NTF2 fold domain-containing protein</fullName>
    </recommendedName>
</protein>
<organism evidence="2 3">
    <name type="scientific">Siccirubricoccus soli</name>
    <dbReference type="NCBI Taxonomy" id="2899147"/>
    <lineage>
        <taxon>Bacteria</taxon>
        <taxon>Pseudomonadati</taxon>
        <taxon>Pseudomonadota</taxon>
        <taxon>Alphaproteobacteria</taxon>
        <taxon>Acetobacterales</taxon>
        <taxon>Roseomonadaceae</taxon>
        <taxon>Siccirubricoccus</taxon>
    </lineage>
</organism>
<sequence length="119" mass="13335">MTMKRLALLLPLLAACAQEPPLEARLAPLVGQSEAVLIASQGVPTRSYEAEGRKYLQYEWRRTQLWPSDPYPYWGRPYGRFGPLLPPPGPMLVTRGCDVIFTVKDGKVESFGVRGDDCR</sequence>
<feature type="chain" id="PRO_5046900214" description="NTF2 fold domain-containing protein" evidence="1">
    <location>
        <begin position="18"/>
        <end position="119"/>
    </location>
</feature>
<dbReference type="RefSeq" id="WP_252956680.1">
    <property type="nucleotide sequence ID" value="NZ_JAFIRR010000277.1"/>
</dbReference>
<keyword evidence="3" id="KW-1185">Reference proteome</keyword>
<feature type="signal peptide" evidence="1">
    <location>
        <begin position="1"/>
        <end position="17"/>
    </location>
</feature>
<gene>
    <name evidence="2" type="ORF">JYK14_28205</name>
</gene>
<evidence type="ECO:0008006" key="4">
    <source>
        <dbReference type="Google" id="ProtNLM"/>
    </source>
</evidence>
<evidence type="ECO:0000313" key="2">
    <source>
        <dbReference type="EMBL" id="MCO6420010.1"/>
    </source>
</evidence>
<accession>A0ABT1DFN6</accession>
<proteinExistence type="predicted"/>
<evidence type="ECO:0000256" key="1">
    <source>
        <dbReference type="SAM" id="SignalP"/>
    </source>
</evidence>
<dbReference type="Proteomes" id="UP001523392">
    <property type="component" value="Unassembled WGS sequence"/>
</dbReference>
<comment type="caution">
    <text evidence="2">The sequence shown here is derived from an EMBL/GenBank/DDBJ whole genome shotgun (WGS) entry which is preliminary data.</text>
</comment>